<proteinExistence type="predicted"/>
<dbReference type="EMBL" id="JAHDYS010000022">
    <property type="protein sequence ID" value="MBT1073441.1"/>
    <property type="molecule type" value="Genomic_DNA"/>
</dbReference>
<name>A0ABS5UD75_9BACT</name>
<comment type="caution">
    <text evidence="1">The sequence shown here is derived from an EMBL/GenBank/DDBJ whole genome shotgun (WGS) entry which is preliminary data.</text>
</comment>
<gene>
    <name evidence="1" type="ORF">KJB30_16750</name>
</gene>
<protein>
    <submittedName>
        <fullName evidence="1">Uncharacterized protein</fullName>
    </submittedName>
</protein>
<sequence>MHKRKLPLKGFNLKRWEWSTVIGIVTLACTIYLVNLEPNLKYSSFNYNDKLIGRKIDSKNNFLYHFSITPRFKNASFKTGYVDKVEFVPVSIETIPDVKVISIRKAPIPWRSVEDVEIQFIVTVPTDFDAKLKEKKVSTELIVNAYDNTGKKIERSTDGRFIRGYLNLWGTIVRN</sequence>
<reference evidence="1 2" key="1">
    <citation type="submission" date="2021-05" db="EMBL/GenBank/DDBJ databases">
        <title>The draft genome of Geobacter chapellei DSM 13688.</title>
        <authorList>
            <person name="Xu Z."/>
            <person name="Masuda Y."/>
            <person name="Itoh H."/>
            <person name="Senoo K."/>
        </authorList>
    </citation>
    <scope>NUCLEOTIDE SEQUENCE [LARGE SCALE GENOMIC DNA]</scope>
    <source>
        <strain evidence="1 2">DSM 13688</strain>
    </source>
</reference>
<accession>A0ABS5UD75</accession>
<evidence type="ECO:0000313" key="2">
    <source>
        <dbReference type="Proteomes" id="UP000784128"/>
    </source>
</evidence>
<keyword evidence="2" id="KW-1185">Reference proteome</keyword>
<dbReference type="Proteomes" id="UP000784128">
    <property type="component" value="Unassembled WGS sequence"/>
</dbReference>
<dbReference type="Gene3D" id="2.60.120.260">
    <property type="entry name" value="Galactose-binding domain-like"/>
    <property type="match status" value="1"/>
</dbReference>
<dbReference type="RefSeq" id="WP_214301492.1">
    <property type="nucleotide sequence ID" value="NZ_JAHDYS010000022.1"/>
</dbReference>
<evidence type="ECO:0000313" key="1">
    <source>
        <dbReference type="EMBL" id="MBT1073441.1"/>
    </source>
</evidence>
<organism evidence="1 2">
    <name type="scientific">Pelotalea chapellei</name>
    <dbReference type="NCBI Taxonomy" id="44671"/>
    <lineage>
        <taxon>Bacteria</taxon>
        <taxon>Pseudomonadati</taxon>
        <taxon>Thermodesulfobacteriota</taxon>
        <taxon>Desulfuromonadia</taxon>
        <taxon>Geobacterales</taxon>
        <taxon>Geobacteraceae</taxon>
        <taxon>Pelotalea</taxon>
    </lineage>
</organism>
<dbReference type="PROSITE" id="PS51257">
    <property type="entry name" value="PROKAR_LIPOPROTEIN"/>
    <property type="match status" value="1"/>
</dbReference>